<dbReference type="Pfam" id="PF01636">
    <property type="entry name" value="APH"/>
    <property type="match status" value="1"/>
</dbReference>
<dbReference type="EMBL" id="KM017071">
    <property type="protein sequence ID" value="AJW29527.1"/>
    <property type="molecule type" value="Genomic_DNA"/>
</dbReference>
<gene>
    <name evidence="2" type="ORF">pJE1_105</name>
</gene>
<dbReference type="InterPro" id="IPR052898">
    <property type="entry name" value="ACAD10-like"/>
</dbReference>
<dbReference type="PANTHER" id="PTHR47829">
    <property type="entry name" value="HYDROLASE, PUTATIVE (AFU_ORTHOLOGUE AFUA_1G12880)-RELATED"/>
    <property type="match status" value="1"/>
</dbReference>
<keyword evidence="2" id="KW-0808">Transferase</keyword>
<keyword evidence="2" id="KW-0614">Plasmid</keyword>
<dbReference type="InterPro" id="IPR041726">
    <property type="entry name" value="ACAD10_11_N"/>
</dbReference>
<geneLocation type="plasmid" evidence="2">
    <name>pJE1</name>
</geneLocation>
<dbReference type="CDD" id="cd05154">
    <property type="entry name" value="ACAD10_11_N-like"/>
    <property type="match status" value="1"/>
</dbReference>
<sequence length="354" mass="38048">MTKGATIECPPPMLDTGALATWMDEQGLPGGTITDVTSLAGGSQNIILRFSRGGKEYVLRRPPAKPRPESNETMRREARLLAALTDTDVPHPRLIAACGDEAVLGAAFYLMEPVDGFSAIAAPLPSPHADSPAMRHAMGLALVDGAAALSRVDYHAVGLDGFGKPEGYLKRQVSRWRRHLDSYGDLANWPGPDGLPGVEAVGKWLEAHLPAGSTAAILHGDYSIGNVMYRRDGPALAAIVDWELATIGDPLIDLGWILATWRDSRDIDIGVLRVEPFDGFPTPEQLIERYAERSGRDVANVDWYMVLACFKLAIILEGTFARAGAGLASMATGQRLHGAAVGLLARALRRIERA</sequence>
<dbReference type="Gene3D" id="3.30.200.20">
    <property type="entry name" value="Phosphorylase Kinase, domain 1"/>
    <property type="match status" value="1"/>
</dbReference>
<dbReference type="GO" id="GO:0016740">
    <property type="term" value="F:transferase activity"/>
    <property type="evidence" value="ECO:0007669"/>
    <property type="project" value="UniProtKB-KW"/>
</dbReference>
<reference evidence="2" key="1">
    <citation type="submission" date="2014-06" db="EMBL/GenBank/DDBJ databases">
        <title>Molecular and ecological studies on carbamate pesticide degrading bacteria isolated from agricultural soils.</title>
        <authorList>
            <person name="Kim D.-U."/>
            <person name="Ka J.-O."/>
        </authorList>
    </citation>
    <scope>NUCLEOTIDE SEQUENCE</scope>
    <source>
        <strain evidence="2">JE1</strain>
        <plasmid evidence="2">pJE1</plasmid>
    </source>
</reference>
<organism evidence="2">
    <name type="scientific">Sphingomonas sp. JE1</name>
    <dbReference type="NCBI Taxonomy" id="1628059"/>
    <lineage>
        <taxon>Bacteria</taxon>
        <taxon>Pseudomonadati</taxon>
        <taxon>Pseudomonadota</taxon>
        <taxon>Alphaproteobacteria</taxon>
        <taxon>Sphingomonadales</taxon>
        <taxon>Sphingomonadaceae</taxon>
        <taxon>Sphingomonas</taxon>
    </lineage>
</organism>
<evidence type="ECO:0000313" key="2">
    <source>
        <dbReference type="EMBL" id="AJW29527.1"/>
    </source>
</evidence>
<name>A0A0D4ZZ25_9SPHN</name>
<dbReference type="InterPro" id="IPR002575">
    <property type="entry name" value="Aminoglycoside_PTrfase"/>
</dbReference>
<dbReference type="AlphaFoldDB" id="A0A0D4ZZ25"/>
<protein>
    <submittedName>
        <fullName evidence="2">Putative phosphotransferase</fullName>
    </submittedName>
</protein>
<accession>A0A0D4ZZ25</accession>
<dbReference type="InterPro" id="IPR011009">
    <property type="entry name" value="Kinase-like_dom_sf"/>
</dbReference>
<proteinExistence type="predicted"/>
<dbReference type="PANTHER" id="PTHR47829:SF1">
    <property type="entry name" value="HAD FAMILY PHOSPHATASE"/>
    <property type="match status" value="1"/>
</dbReference>
<evidence type="ECO:0000259" key="1">
    <source>
        <dbReference type="Pfam" id="PF01636"/>
    </source>
</evidence>
<dbReference type="SUPFAM" id="SSF56112">
    <property type="entry name" value="Protein kinase-like (PK-like)"/>
    <property type="match status" value="1"/>
</dbReference>
<feature type="domain" description="Aminoglycoside phosphotransferase" evidence="1">
    <location>
        <begin position="37"/>
        <end position="266"/>
    </location>
</feature>
<dbReference type="Gene3D" id="3.90.1200.10">
    <property type="match status" value="1"/>
</dbReference>